<dbReference type="PANTHER" id="PTHR46908">
    <property type="entry name" value="CUBILIN-LIKE PROTEIN"/>
    <property type="match status" value="1"/>
</dbReference>
<dbReference type="InterPro" id="IPR035914">
    <property type="entry name" value="Sperma_CUB_dom_sf"/>
</dbReference>
<dbReference type="EMBL" id="MRZV01001374">
    <property type="protein sequence ID" value="PIK38315.1"/>
    <property type="molecule type" value="Genomic_DNA"/>
</dbReference>
<dbReference type="SMART" id="SM00042">
    <property type="entry name" value="CUB"/>
    <property type="match status" value="1"/>
</dbReference>
<dbReference type="PROSITE" id="PS01180">
    <property type="entry name" value="CUB"/>
    <property type="match status" value="1"/>
</dbReference>
<organism evidence="4 5">
    <name type="scientific">Stichopus japonicus</name>
    <name type="common">Sea cucumber</name>
    <dbReference type="NCBI Taxonomy" id="307972"/>
    <lineage>
        <taxon>Eukaryota</taxon>
        <taxon>Metazoa</taxon>
        <taxon>Echinodermata</taxon>
        <taxon>Eleutherozoa</taxon>
        <taxon>Echinozoa</taxon>
        <taxon>Holothuroidea</taxon>
        <taxon>Aspidochirotacea</taxon>
        <taxon>Aspidochirotida</taxon>
        <taxon>Stichopodidae</taxon>
        <taxon>Apostichopus</taxon>
    </lineage>
</organism>
<evidence type="ECO:0000313" key="4">
    <source>
        <dbReference type="EMBL" id="PIK38315.1"/>
    </source>
</evidence>
<dbReference type="Proteomes" id="UP000230750">
    <property type="component" value="Unassembled WGS sequence"/>
</dbReference>
<dbReference type="AlphaFoldDB" id="A0A2G8JRL1"/>
<gene>
    <name evidence="4" type="ORF">BSL78_24848</name>
</gene>
<dbReference type="InterPro" id="IPR052129">
    <property type="entry name" value="Spermadhesin-Link_domain"/>
</dbReference>
<comment type="caution">
    <text evidence="4">The sequence shown here is derived from an EMBL/GenBank/DDBJ whole genome shotgun (WGS) entry which is preliminary data.</text>
</comment>
<dbReference type="OrthoDB" id="6369184at2759"/>
<dbReference type="SUPFAM" id="SSF49854">
    <property type="entry name" value="Spermadhesin, CUB domain"/>
    <property type="match status" value="1"/>
</dbReference>
<dbReference type="CDD" id="cd00041">
    <property type="entry name" value="CUB"/>
    <property type="match status" value="1"/>
</dbReference>
<dbReference type="STRING" id="307972.A0A2G8JRL1"/>
<evidence type="ECO:0000313" key="5">
    <source>
        <dbReference type="Proteomes" id="UP000230750"/>
    </source>
</evidence>
<feature type="domain" description="CUB" evidence="3">
    <location>
        <begin position="131"/>
        <end position="249"/>
    </location>
</feature>
<keyword evidence="1" id="KW-1015">Disulfide bond</keyword>
<dbReference type="PANTHER" id="PTHR46908:SF8">
    <property type="entry name" value="C-TYPE LECTIN DOMAIN-CONTAINING PROTEIN"/>
    <property type="match status" value="1"/>
</dbReference>
<keyword evidence="5" id="KW-1185">Reference proteome</keyword>
<comment type="caution">
    <text evidence="2">Lacks conserved residue(s) required for the propagation of feature annotation.</text>
</comment>
<protein>
    <submittedName>
        <fullName evidence="4">Cubilin</fullName>
    </submittedName>
</protein>
<sequence>MRGYPCATGVSIVDIDPLTTGFPDCLEAIIESPGYPTSYPDDQCEWVFSTDTVRASVGVTFLDLDGVTGDRLEIIRTRIQNNGVTVTDDIFDDDLTEANIPTNPTLRTRANMLQVIFTPVENRYHNAGTACSSSRTVTLVSGFPTAALNSPNYPSSYPAGSLCFYTVTSPADTRIVAEFIGLLRIVNYEDFIYIYDKSDASNPSLLRIVSDGFYRDFSLVETDSNNVQFVFEDRPGTQQAGFFVRVRYEGECIKVSERIVA</sequence>
<accession>A0A2G8JRL1</accession>
<evidence type="ECO:0000256" key="1">
    <source>
        <dbReference type="ARBA" id="ARBA00023157"/>
    </source>
</evidence>
<proteinExistence type="predicted"/>
<dbReference type="InterPro" id="IPR000859">
    <property type="entry name" value="CUB_dom"/>
</dbReference>
<evidence type="ECO:0000259" key="3">
    <source>
        <dbReference type="PROSITE" id="PS01180"/>
    </source>
</evidence>
<name>A0A2G8JRL1_STIJA</name>
<reference evidence="4 5" key="1">
    <citation type="journal article" date="2017" name="PLoS Biol.">
        <title>The sea cucumber genome provides insights into morphological evolution and visceral regeneration.</title>
        <authorList>
            <person name="Zhang X."/>
            <person name="Sun L."/>
            <person name="Yuan J."/>
            <person name="Sun Y."/>
            <person name="Gao Y."/>
            <person name="Zhang L."/>
            <person name="Li S."/>
            <person name="Dai H."/>
            <person name="Hamel J.F."/>
            <person name="Liu C."/>
            <person name="Yu Y."/>
            <person name="Liu S."/>
            <person name="Lin W."/>
            <person name="Guo K."/>
            <person name="Jin S."/>
            <person name="Xu P."/>
            <person name="Storey K.B."/>
            <person name="Huan P."/>
            <person name="Zhang T."/>
            <person name="Zhou Y."/>
            <person name="Zhang J."/>
            <person name="Lin C."/>
            <person name="Li X."/>
            <person name="Xing L."/>
            <person name="Huo D."/>
            <person name="Sun M."/>
            <person name="Wang L."/>
            <person name="Mercier A."/>
            <person name="Li F."/>
            <person name="Yang H."/>
            <person name="Xiang J."/>
        </authorList>
    </citation>
    <scope>NUCLEOTIDE SEQUENCE [LARGE SCALE GENOMIC DNA]</scope>
    <source>
        <strain evidence="4">Shaxun</strain>
        <tissue evidence="4">Muscle</tissue>
    </source>
</reference>
<dbReference type="Pfam" id="PF00431">
    <property type="entry name" value="CUB"/>
    <property type="match status" value="1"/>
</dbReference>
<evidence type="ECO:0000256" key="2">
    <source>
        <dbReference type="PROSITE-ProRule" id="PRU00059"/>
    </source>
</evidence>
<dbReference type="Gene3D" id="2.60.120.290">
    <property type="entry name" value="Spermadhesin, CUB domain"/>
    <property type="match status" value="1"/>
</dbReference>